<protein>
    <submittedName>
        <fullName evidence="1">Uncharacterized protein</fullName>
    </submittedName>
</protein>
<dbReference type="EMBL" id="LAZR01008267">
    <property type="protein sequence ID" value="KKM79921.1"/>
    <property type="molecule type" value="Genomic_DNA"/>
</dbReference>
<comment type="caution">
    <text evidence="1">The sequence shown here is derived from an EMBL/GenBank/DDBJ whole genome shotgun (WGS) entry which is preliminary data.</text>
</comment>
<dbReference type="AlphaFoldDB" id="A0A0F9KYT4"/>
<reference evidence="1" key="1">
    <citation type="journal article" date="2015" name="Nature">
        <title>Complex archaea that bridge the gap between prokaryotes and eukaryotes.</title>
        <authorList>
            <person name="Spang A."/>
            <person name="Saw J.H."/>
            <person name="Jorgensen S.L."/>
            <person name="Zaremba-Niedzwiedzka K."/>
            <person name="Martijn J."/>
            <person name="Lind A.E."/>
            <person name="van Eijk R."/>
            <person name="Schleper C."/>
            <person name="Guy L."/>
            <person name="Ettema T.J."/>
        </authorList>
    </citation>
    <scope>NUCLEOTIDE SEQUENCE</scope>
</reference>
<name>A0A0F9KYT4_9ZZZZ</name>
<gene>
    <name evidence="1" type="ORF">LCGC14_1345070</name>
</gene>
<organism evidence="1">
    <name type="scientific">marine sediment metagenome</name>
    <dbReference type="NCBI Taxonomy" id="412755"/>
    <lineage>
        <taxon>unclassified sequences</taxon>
        <taxon>metagenomes</taxon>
        <taxon>ecological metagenomes</taxon>
    </lineage>
</organism>
<evidence type="ECO:0000313" key="1">
    <source>
        <dbReference type="EMBL" id="KKM79921.1"/>
    </source>
</evidence>
<accession>A0A0F9KYT4</accession>
<proteinExistence type="predicted"/>
<sequence>MSDFYRAEALFRAGRPTAMLRRDISREEEEEYRLEQERARGIETRERKRGVARGRGRWAGGLPGGILGFMLGGPVGAAIGAGLGSYAGQRVATETGISPGAMKKFRRIAPGRYYVGRGEEREREFEWGETERGRYMQEQILSSALMDALTGYQAGTYGPGILDRILGGGAGPTLPGYAPEAFEYPGLT</sequence>